<gene>
    <name evidence="2" type="ORF">F444_03798</name>
</gene>
<dbReference type="PANTHER" id="PTHR13343">
    <property type="entry name" value="CREG1 PROTEIN"/>
    <property type="match status" value="1"/>
</dbReference>
<evidence type="ECO:0000313" key="2">
    <source>
        <dbReference type="EMBL" id="ETO81985.1"/>
    </source>
</evidence>
<proteinExistence type="predicted"/>
<comment type="caution">
    <text evidence="2">The sequence shown here is derived from an EMBL/GenBank/DDBJ whole genome shotgun (WGS) entry which is preliminary data.</text>
</comment>
<sequence>MQQAPINSTALVAISMAQGGEHACKMDVEDPTCWKITLTGKVVPVPADQRHYAEKVLFSKHPQMEHWPENHGFLPKVLEIENIILLVFMAASSTFQ</sequence>
<protein>
    <recommendedName>
        <fullName evidence="1">CREG-like beta-barrel domain-containing protein</fullName>
    </recommendedName>
</protein>
<dbReference type="SUPFAM" id="SSF50475">
    <property type="entry name" value="FMN-binding split barrel"/>
    <property type="match status" value="1"/>
</dbReference>
<organism evidence="2 3">
    <name type="scientific">Phytophthora nicotianae P1976</name>
    <dbReference type="NCBI Taxonomy" id="1317066"/>
    <lineage>
        <taxon>Eukaryota</taxon>
        <taxon>Sar</taxon>
        <taxon>Stramenopiles</taxon>
        <taxon>Oomycota</taxon>
        <taxon>Peronosporomycetes</taxon>
        <taxon>Peronosporales</taxon>
        <taxon>Peronosporaceae</taxon>
        <taxon>Phytophthora</taxon>
    </lineage>
</organism>
<accession>A0A081ASX4</accession>
<dbReference type="EMBL" id="ANJA01000770">
    <property type="protein sequence ID" value="ETO81985.1"/>
    <property type="molecule type" value="Genomic_DNA"/>
</dbReference>
<evidence type="ECO:0000259" key="1">
    <source>
        <dbReference type="Pfam" id="PF13883"/>
    </source>
</evidence>
<dbReference type="Proteomes" id="UP000028582">
    <property type="component" value="Unassembled WGS sequence"/>
</dbReference>
<dbReference type="GO" id="GO:0005737">
    <property type="term" value="C:cytoplasm"/>
    <property type="evidence" value="ECO:0007669"/>
    <property type="project" value="UniProtKB-ARBA"/>
</dbReference>
<dbReference type="AlphaFoldDB" id="A0A081ASX4"/>
<reference evidence="2 3" key="1">
    <citation type="submission" date="2013-11" db="EMBL/GenBank/DDBJ databases">
        <title>The Genome Sequence of Phytophthora parasitica P1976.</title>
        <authorList>
            <consortium name="The Broad Institute Genomics Platform"/>
            <person name="Russ C."/>
            <person name="Tyler B."/>
            <person name="Panabieres F."/>
            <person name="Shan W."/>
            <person name="Tripathy S."/>
            <person name="Grunwald N."/>
            <person name="Machado M."/>
            <person name="Johnson C.S."/>
            <person name="Walker B."/>
            <person name="Young S."/>
            <person name="Zeng Q."/>
            <person name="Gargeya S."/>
            <person name="Fitzgerald M."/>
            <person name="Haas B."/>
            <person name="Abouelleil A."/>
            <person name="Allen A.W."/>
            <person name="Alvarado L."/>
            <person name="Arachchi H.M."/>
            <person name="Berlin A.M."/>
            <person name="Chapman S.B."/>
            <person name="Gainer-Dewar J."/>
            <person name="Goldberg J."/>
            <person name="Griggs A."/>
            <person name="Gujja S."/>
            <person name="Hansen M."/>
            <person name="Howarth C."/>
            <person name="Imamovic A."/>
            <person name="Ireland A."/>
            <person name="Larimer J."/>
            <person name="McCowan C."/>
            <person name="Murphy C."/>
            <person name="Pearson M."/>
            <person name="Poon T.W."/>
            <person name="Priest M."/>
            <person name="Roberts A."/>
            <person name="Saif S."/>
            <person name="Shea T."/>
            <person name="Sisk P."/>
            <person name="Sykes S."/>
            <person name="Wortman J."/>
            <person name="Nusbaum C."/>
            <person name="Birren B."/>
        </authorList>
    </citation>
    <scope>NUCLEOTIDE SEQUENCE [LARGE SCALE GENOMIC DNA]</scope>
    <source>
        <strain evidence="2 3">P1976</strain>
    </source>
</reference>
<feature type="domain" description="CREG-like beta-barrel" evidence="1">
    <location>
        <begin position="7"/>
        <end position="86"/>
    </location>
</feature>
<dbReference type="Gene3D" id="2.30.110.10">
    <property type="entry name" value="Electron Transport, Fmn-binding Protein, Chain A"/>
    <property type="match status" value="1"/>
</dbReference>
<dbReference type="InterPro" id="IPR055343">
    <property type="entry name" value="CREG_beta-barrel"/>
</dbReference>
<dbReference type="Pfam" id="PF13883">
    <property type="entry name" value="CREG_beta-barrel"/>
    <property type="match status" value="1"/>
</dbReference>
<dbReference type="PANTHER" id="PTHR13343:SF17">
    <property type="entry name" value="CELLULAR REPRESSOR OF E1A-STIMULATED GENES, ISOFORM A"/>
    <property type="match status" value="1"/>
</dbReference>
<name>A0A081ASX4_PHYNI</name>
<dbReference type="InterPro" id="IPR012349">
    <property type="entry name" value="Split_barrel_FMN-bd"/>
</dbReference>
<evidence type="ECO:0000313" key="3">
    <source>
        <dbReference type="Proteomes" id="UP000028582"/>
    </source>
</evidence>